<reference evidence="2 3" key="1">
    <citation type="submission" date="2010-12" db="EMBL/GenBank/DDBJ databases">
        <authorList>
            <person name="Muzny D."/>
            <person name="Qin X."/>
            <person name="Deng J."/>
            <person name="Jiang H."/>
            <person name="Liu Y."/>
            <person name="Qu J."/>
            <person name="Song X.-Z."/>
            <person name="Zhang L."/>
            <person name="Thornton R."/>
            <person name="Coyle M."/>
            <person name="Francisco L."/>
            <person name="Jackson L."/>
            <person name="Javaid M."/>
            <person name="Korchina V."/>
            <person name="Kovar C."/>
            <person name="Mata R."/>
            <person name="Mathew T."/>
            <person name="Ngo R."/>
            <person name="Nguyen L."/>
            <person name="Nguyen N."/>
            <person name="Okwuonu G."/>
            <person name="Ongeri F."/>
            <person name="Pham C."/>
            <person name="Simmons D."/>
            <person name="Wilczek-Boney K."/>
            <person name="Hale W."/>
            <person name="Jakkamsetti A."/>
            <person name="Pham P."/>
            <person name="Ruth R."/>
            <person name="San Lucas F."/>
            <person name="Warren J."/>
            <person name="Zhang J."/>
            <person name="Zhao Z."/>
            <person name="Zhou C."/>
            <person name="Zhu D."/>
            <person name="Lee S."/>
            <person name="Bess C."/>
            <person name="Blankenburg K."/>
            <person name="Forbes L."/>
            <person name="Fu Q."/>
            <person name="Gubbala S."/>
            <person name="Hirani K."/>
            <person name="Jayaseelan J.C."/>
            <person name="Lara F."/>
            <person name="Munidasa M."/>
            <person name="Palculict T."/>
            <person name="Patil S."/>
            <person name="Pu L.-L."/>
            <person name="Saada N."/>
            <person name="Tang L."/>
            <person name="Weissenberger G."/>
            <person name="Zhu Y."/>
            <person name="Hemphill L."/>
            <person name="Shang Y."/>
            <person name="Youmans B."/>
            <person name="Ayvaz T."/>
            <person name="Ross M."/>
            <person name="Santibanez J."/>
            <person name="Aqrawi P."/>
            <person name="Gross S."/>
            <person name="Joshi V."/>
            <person name="Fowler G."/>
            <person name="Nazareth L."/>
            <person name="Reid J."/>
            <person name="Worley K."/>
            <person name="Petrosino J."/>
            <person name="Highlander S."/>
            <person name="Gibbs R."/>
        </authorList>
    </citation>
    <scope>NUCLEOTIDE SEQUENCE [LARGE SCALE GENOMIC DNA]</scope>
    <source>
        <strain evidence="3">DSM 15952 / CCUG 50447 / LMG 22039 / TP 1.5</strain>
    </source>
</reference>
<evidence type="ECO:0000313" key="2">
    <source>
        <dbReference type="EMBL" id="EFU73934.1"/>
    </source>
</evidence>
<protein>
    <recommendedName>
        <fullName evidence="1">Beta-lactamase class A catalytic domain-containing protein</fullName>
    </recommendedName>
</protein>
<dbReference type="HOGENOM" id="CLU_031960_9_3_9"/>
<dbReference type="InterPro" id="IPR012338">
    <property type="entry name" value="Beta-lactam/transpept-like"/>
</dbReference>
<gene>
    <name evidence="2" type="ORF">HMPREF9088_1251</name>
</gene>
<dbReference type="SUPFAM" id="SSF56601">
    <property type="entry name" value="beta-lactamase/transpeptidase-like"/>
    <property type="match status" value="1"/>
</dbReference>
<organism evidence="2 3">
    <name type="scientific">Enterococcus italicus (strain DSM 15952 / CCUG 50447 / LMG 22039 / TP 1.5)</name>
    <dbReference type="NCBI Taxonomy" id="888064"/>
    <lineage>
        <taxon>Bacteria</taxon>
        <taxon>Bacillati</taxon>
        <taxon>Bacillota</taxon>
        <taxon>Bacilli</taxon>
        <taxon>Lactobacillales</taxon>
        <taxon>Enterococcaceae</taxon>
        <taxon>Enterococcus</taxon>
    </lineage>
</organism>
<dbReference type="eggNOG" id="COG2367">
    <property type="taxonomic scope" value="Bacteria"/>
</dbReference>
<comment type="caution">
    <text evidence="2">The sequence shown here is derived from an EMBL/GenBank/DDBJ whole genome shotgun (WGS) entry which is preliminary data.</text>
</comment>
<dbReference type="GO" id="GO:0008800">
    <property type="term" value="F:beta-lactamase activity"/>
    <property type="evidence" value="ECO:0007669"/>
    <property type="project" value="InterPro"/>
</dbReference>
<keyword evidence="3" id="KW-1185">Reference proteome</keyword>
<dbReference type="EMBL" id="AEPV01000043">
    <property type="protein sequence ID" value="EFU73934.1"/>
    <property type="molecule type" value="Genomic_DNA"/>
</dbReference>
<dbReference type="GO" id="GO:0046677">
    <property type="term" value="P:response to antibiotic"/>
    <property type="evidence" value="ECO:0007669"/>
    <property type="project" value="InterPro"/>
</dbReference>
<proteinExistence type="predicted"/>
<dbReference type="PANTHER" id="PTHR35333:SF4">
    <property type="entry name" value="SLR0121 PROTEIN"/>
    <property type="match status" value="1"/>
</dbReference>
<dbReference type="Pfam" id="PF13354">
    <property type="entry name" value="Beta-lactamase2"/>
    <property type="match status" value="1"/>
</dbReference>
<accession>E6LFW1</accession>
<dbReference type="STRING" id="888064.HMPREF9088_1251"/>
<dbReference type="PANTHER" id="PTHR35333">
    <property type="entry name" value="BETA-LACTAMASE"/>
    <property type="match status" value="1"/>
</dbReference>
<name>E6LFW1_ENTI1</name>
<dbReference type="OrthoDB" id="9775096at2"/>
<dbReference type="AlphaFoldDB" id="E6LFW1"/>
<evidence type="ECO:0000259" key="1">
    <source>
        <dbReference type="Pfam" id="PF13354"/>
    </source>
</evidence>
<dbReference type="GO" id="GO:0030655">
    <property type="term" value="P:beta-lactam antibiotic catabolic process"/>
    <property type="evidence" value="ECO:0007669"/>
    <property type="project" value="InterPro"/>
</dbReference>
<sequence length="260" mass="29488">MIVEEDLVNVWQGLIETYAEQLAMGILIQDGQDILFSYQAEKLFPAASTIKLGIALYIAEHEVDTSKTVTLKTRVAGAGVLHLLTEKSTWQIAELIQLMLSVSDNTAANALIDYYGMATMQSWLHHRYPSANVQRYFMDFHSDKQNTLSAHDATRMIADIFKPKTGSNQHVYDLMKDSLANQQFREGIFASVTEKDIPQLQLYNKNGTLDGIYHDVGRIVYQERNYNFAIFTEQNTNSQPMIGQQFLQQFGAAFFVKILS</sequence>
<dbReference type="InterPro" id="IPR045155">
    <property type="entry name" value="Beta-lactam_cat"/>
</dbReference>
<dbReference type="Gene3D" id="3.40.710.10">
    <property type="entry name" value="DD-peptidase/beta-lactamase superfamily"/>
    <property type="match status" value="1"/>
</dbReference>
<evidence type="ECO:0000313" key="3">
    <source>
        <dbReference type="Proteomes" id="UP000010296"/>
    </source>
</evidence>
<feature type="domain" description="Beta-lactamase class A catalytic" evidence="1">
    <location>
        <begin position="30"/>
        <end position="232"/>
    </location>
</feature>
<dbReference type="InterPro" id="IPR000871">
    <property type="entry name" value="Beta-lactam_class-A"/>
</dbReference>
<dbReference type="Proteomes" id="UP000010296">
    <property type="component" value="Unassembled WGS sequence"/>
</dbReference>